<evidence type="ECO:0000256" key="2">
    <source>
        <dbReference type="ARBA" id="ARBA00023134"/>
    </source>
</evidence>
<evidence type="ECO:0000256" key="3">
    <source>
        <dbReference type="SAM" id="MobiDB-lite"/>
    </source>
</evidence>
<dbReference type="RefSeq" id="XP_051446460.1">
    <property type="nucleotide sequence ID" value="XM_051587710.1"/>
</dbReference>
<feature type="region of interest" description="Disordered" evidence="3">
    <location>
        <begin position="163"/>
        <end position="271"/>
    </location>
</feature>
<keyword evidence="2" id="KW-0342">GTP-binding</keyword>
<feature type="region of interest" description="Disordered" evidence="3">
    <location>
        <begin position="1"/>
        <end position="22"/>
    </location>
</feature>
<dbReference type="PANTHER" id="PTHR10903">
    <property type="entry name" value="GTPASE, IMAP FAMILY MEMBER-RELATED"/>
    <property type="match status" value="1"/>
</dbReference>
<organism evidence="5 6">
    <name type="scientific">Umbelopsis ramanniana AG</name>
    <dbReference type="NCBI Taxonomy" id="1314678"/>
    <lineage>
        <taxon>Eukaryota</taxon>
        <taxon>Fungi</taxon>
        <taxon>Fungi incertae sedis</taxon>
        <taxon>Mucoromycota</taxon>
        <taxon>Mucoromycotina</taxon>
        <taxon>Umbelopsidomycetes</taxon>
        <taxon>Umbelopsidales</taxon>
        <taxon>Umbelopsidaceae</taxon>
        <taxon>Umbelopsis</taxon>
    </lineage>
</organism>
<accession>A0AAD5EEH7</accession>
<keyword evidence="1" id="KW-0547">Nucleotide-binding</keyword>
<feature type="compositionally biased region" description="Polar residues" evidence="3">
    <location>
        <begin position="47"/>
        <end position="96"/>
    </location>
</feature>
<comment type="caution">
    <text evidence="5">The sequence shown here is derived from an EMBL/GenBank/DDBJ whole genome shotgun (WGS) entry which is preliminary data.</text>
</comment>
<protein>
    <recommendedName>
        <fullName evidence="4">AIG1-type G domain-containing protein</fullName>
    </recommendedName>
</protein>
<dbReference type="AlphaFoldDB" id="A0AAD5EEH7"/>
<dbReference type="Proteomes" id="UP001206595">
    <property type="component" value="Unassembled WGS sequence"/>
</dbReference>
<reference evidence="5" key="1">
    <citation type="submission" date="2021-06" db="EMBL/GenBank/DDBJ databases">
        <authorList>
            <consortium name="DOE Joint Genome Institute"/>
            <person name="Mondo S.J."/>
            <person name="Amses K.R."/>
            <person name="Simmons D.R."/>
            <person name="Longcore J.E."/>
            <person name="Seto K."/>
            <person name="Alves G.H."/>
            <person name="Bonds A.E."/>
            <person name="Quandt C.A."/>
            <person name="Davis W.J."/>
            <person name="Chang Y."/>
            <person name="Letcher P.M."/>
            <person name="Powell M.J."/>
            <person name="Kuo A."/>
            <person name="Labutti K."/>
            <person name="Pangilinan J."/>
            <person name="Andreopoulos W."/>
            <person name="Tritt A."/>
            <person name="Riley R."/>
            <person name="Hundley H."/>
            <person name="Johnson J."/>
            <person name="Lipzen A."/>
            <person name="Barry K."/>
            <person name="Berbee M.L."/>
            <person name="Buchler N.E."/>
            <person name="Grigoriev I.V."/>
            <person name="Spatafora J.W."/>
            <person name="Stajich J.E."/>
            <person name="James T.Y."/>
        </authorList>
    </citation>
    <scope>NUCLEOTIDE SEQUENCE</scope>
    <source>
        <strain evidence="5">AG</strain>
    </source>
</reference>
<feature type="compositionally biased region" description="Polar residues" evidence="3">
    <location>
        <begin position="1"/>
        <end position="18"/>
    </location>
</feature>
<evidence type="ECO:0000259" key="4">
    <source>
        <dbReference type="Pfam" id="PF04548"/>
    </source>
</evidence>
<dbReference type="GeneID" id="75913055"/>
<dbReference type="Pfam" id="PF04548">
    <property type="entry name" value="AIG1"/>
    <property type="match status" value="1"/>
</dbReference>
<gene>
    <name evidence="5" type="ORF">K450DRAFT_233179</name>
</gene>
<dbReference type="PANTHER" id="PTHR10903:SF184">
    <property type="entry name" value="GTP-BINDING PROTEIN A"/>
    <property type="match status" value="1"/>
</dbReference>
<keyword evidence="6" id="KW-1185">Reference proteome</keyword>
<dbReference type="InterPro" id="IPR006703">
    <property type="entry name" value="G_AIG1"/>
</dbReference>
<evidence type="ECO:0000256" key="1">
    <source>
        <dbReference type="ARBA" id="ARBA00022741"/>
    </source>
</evidence>
<feature type="compositionally biased region" description="Low complexity" evidence="3">
    <location>
        <begin position="202"/>
        <end position="214"/>
    </location>
</feature>
<dbReference type="EMBL" id="MU620906">
    <property type="protein sequence ID" value="KAI8581456.1"/>
    <property type="molecule type" value="Genomic_DNA"/>
</dbReference>
<evidence type="ECO:0000313" key="6">
    <source>
        <dbReference type="Proteomes" id="UP001206595"/>
    </source>
</evidence>
<feature type="domain" description="AIG1-type G" evidence="4">
    <location>
        <begin position="271"/>
        <end position="365"/>
    </location>
</feature>
<evidence type="ECO:0000313" key="5">
    <source>
        <dbReference type="EMBL" id="KAI8581456.1"/>
    </source>
</evidence>
<dbReference type="Gene3D" id="3.40.50.300">
    <property type="entry name" value="P-loop containing nucleotide triphosphate hydrolases"/>
    <property type="match status" value="1"/>
</dbReference>
<feature type="compositionally biased region" description="Polar residues" evidence="3">
    <location>
        <begin position="215"/>
        <end position="224"/>
    </location>
</feature>
<feature type="compositionally biased region" description="Polar residues" evidence="3">
    <location>
        <begin position="233"/>
        <end position="242"/>
    </location>
</feature>
<proteinExistence type="predicted"/>
<feature type="compositionally biased region" description="Polar residues" evidence="3">
    <location>
        <begin position="248"/>
        <end position="264"/>
    </location>
</feature>
<dbReference type="InterPro" id="IPR045058">
    <property type="entry name" value="GIMA/IAN/Toc"/>
</dbReference>
<name>A0AAD5EEH7_UMBRA</name>
<feature type="region of interest" description="Disordered" evidence="3">
    <location>
        <begin position="38"/>
        <end position="111"/>
    </location>
</feature>
<dbReference type="GO" id="GO:0005525">
    <property type="term" value="F:GTP binding"/>
    <property type="evidence" value="ECO:0007669"/>
    <property type="project" value="UniProtKB-KW"/>
</dbReference>
<sequence length="368" mass="40955">MSYTQYPHYASPSNSIAQPHSEWGVDRLADRIPERTLVSEYPDRSSHYQNHPFQRQWSNNTPRQPATTQEYFGYNPTQNHTPQHSTDYQASSTSSRVYEPRPSPTELGESQSRILEAHTPERHSFSRPLPLILNSHNDNRNNLSELSTQASLEESIMLQLQNATVTSSTERRPSNIDIETVSPLRRMESPPIPQPRMSEYYTNSPGTSSPSSNTFAQARPSSGQGEEAPSPTPSTGTFSNASPGLGTTVLTPQQTPDSGRQNPSHFIMIPIGRTGHGKSSLLNSIIGYNEFRASNSVQPVTDAVTERTAIWKVDKKRNLVTVADTPGFADPNRQDPRWKVLIKEYIVSIGKRFGIDAFMLTFQLGASA</sequence>
<reference evidence="5" key="2">
    <citation type="journal article" date="2022" name="Proc. Natl. Acad. Sci. U.S.A.">
        <title>Diploid-dominant life cycles characterize the early evolution of Fungi.</title>
        <authorList>
            <person name="Amses K.R."/>
            <person name="Simmons D.R."/>
            <person name="Longcore J.E."/>
            <person name="Mondo S.J."/>
            <person name="Seto K."/>
            <person name="Jeronimo G.H."/>
            <person name="Bonds A.E."/>
            <person name="Quandt C.A."/>
            <person name="Davis W.J."/>
            <person name="Chang Y."/>
            <person name="Federici B.A."/>
            <person name="Kuo A."/>
            <person name="LaButti K."/>
            <person name="Pangilinan J."/>
            <person name="Andreopoulos W."/>
            <person name="Tritt A."/>
            <person name="Riley R."/>
            <person name="Hundley H."/>
            <person name="Johnson J."/>
            <person name="Lipzen A."/>
            <person name="Barry K."/>
            <person name="Lang B.F."/>
            <person name="Cuomo C.A."/>
            <person name="Buchler N.E."/>
            <person name="Grigoriev I.V."/>
            <person name="Spatafora J.W."/>
            <person name="Stajich J.E."/>
            <person name="James T.Y."/>
        </authorList>
    </citation>
    <scope>NUCLEOTIDE SEQUENCE</scope>
    <source>
        <strain evidence="5">AG</strain>
    </source>
</reference>
<dbReference type="SUPFAM" id="SSF52540">
    <property type="entry name" value="P-loop containing nucleoside triphosphate hydrolases"/>
    <property type="match status" value="1"/>
</dbReference>
<dbReference type="InterPro" id="IPR027417">
    <property type="entry name" value="P-loop_NTPase"/>
</dbReference>